<dbReference type="EMBL" id="CAFBQX010000003">
    <property type="protein sequence ID" value="CAB5072302.1"/>
    <property type="molecule type" value="Genomic_DNA"/>
</dbReference>
<reference evidence="4" key="1">
    <citation type="submission" date="2020-05" db="EMBL/GenBank/DDBJ databases">
        <authorList>
            <person name="Chiriac C."/>
            <person name="Salcher M."/>
            <person name="Ghai R."/>
            <person name="Kavagutti S V."/>
        </authorList>
    </citation>
    <scope>NUCLEOTIDE SEQUENCE</scope>
</reference>
<evidence type="ECO:0000259" key="1">
    <source>
        <dbReference type="Pfam" id="PF01370"/>
    </source>
</evidence>
<proteinExistence type="predicted"/>
<dbReference type="EMBL" id="CAEZZW010000003">
    <property type="protein sequence ID" value="CAB4778886.1"/>
    <property type="molecule type" value="Genomic_DNA"/>
</dbReference>
<dbReference type="EMBL" id="CAEZYM010000001">
    <property type="protein sequence ID" value="CAB4716490.1"/>
    <property type="molecule type" value="Genomic_DNA"/>
</dbReference>
<sequence length="291" mass="32541">MKVAILGAKGFLGRNLAHLLVEQGAEVTGWVLGDPKGEALGFECRDVTEILDGRTSHKNDFDVTINLAARRSTKESPISDERIEEFCFEIPKNFLAATTSEKTLVINTSTYIQNFAGIEGNTVDSYGKAKEKLSVYLKEFSVKKNMKVIDLYLFTLYGIGDRPGHLVPLLLNAARSGEEISLSPGEQLMNLLYVKDAALNIIQAINSKSKDLYRKHFLWEESYFSVRDLVSQIELSVQKKINCSWGGRPYAGHEMMNAWPIPMSQLPSFETHMSLDDGIKEIWASLNPSTD</sequence>
<evidence type="ECO:0000313" key="5">
    <source>
        <dbReference type="EMBL" id="CAB4778886.1"/>
    </source>
</evidence>
<dbReference type="EMBL" id="CAESAE010000003">
    <property type="protein sequence ID" value="CAB4335530.1"/>
    <property type="molecule type" value="Genomic_DNA"/>
</dbReference>
<dbReference type="EMBL" id="CAEZXO010000004">
    <property type="protein sequence ID" value="CAB4692826.1"/>
    <property type="molecule type" value="Genomic_DNA"/>
</dbReference>
<evidence type="ECO:0000313" key="6">
    <source>
        <dbReference type="EMBL" id="CAB4826081.1"/>
    </source>
</evidence>
<dbReference type="AlphaFoldDB" id="A0A6J6QXX3"/>
<evidence type="ECO:0000313" key="4">
    <source>
        <dbReference type="EMBL" id="CAB4716490.1"/>
    </source>
</evidence>
<dbReference type="EMBL" id="CAFABH010000007">
    <property type="protein sequence ID" value="CAB4826081.1"/>
    <property type="molecule type" value="Genomic_DNA"/>
</dbReference>
<dbReference type="SUPFAM" id="SSF51735">
    <property type="entry name" value="NAD(P)-binding Rossmann-fold domains"/>
    <property type="match status" value="1"/>
</dbReference>
<dbReference type="EMBL" id="CAFBOC010000001">
    <property type="protein sequence ID" value="CAB4968364.1"/>
    <property type="molecule type" value="Genomic_DNA"/>
</dbReference>
<evidence type="ECO:0000313" key="3">
    <source>
        <dbReference type="EMBL" id="CAB4692826.1"/>
    </source>
</evidence>
<evidence type="ECO:0000313" key="8">
    <source>
        <dbReference type="EMBL" id="CAB4934239.1"/>
    </source>
</evidence>
<dbReference type="InterPro" id="IPR001509">
    <property type="entry name" value="Epimerase_deHydtase"/>
</dbReference>
<dbReference type="EMBL" id="CAFBNH010000001">
    <property type="protein sequence ID" value="CAB4934239.1"/>
    <property type="molecule type" value="Genomic_DNA"/>
</dbReference>
<evidence type="ECO:0000313" key="2">
    <source>
        <dbReference type="EMBL" id="CAB4335530.1"/>
    </source>
</evidence>
<evidence type="ECO:0000313" key="7">
    <source>
        <dbReference type="EMBL" id="CAB4855459.1"/>
    </source>
</evidence>
<dbReference type="PANTHER" id="PTHR43245">
    <property type="entry name" value="BIFUNCTIONAL POLYMYXIN RESISTANCE PROTEIN ARNA"/>
    <property type="match status" value="1"/>
</dbReference>
<gene>
    <name evidence="3" type="ORF">UFOPK2510_00811</name>
    <name evidence="4" type="ORF">UFOPK2718_00163</name>
    <name evidence="5" type="ORF">UFOPK2936_00741</name>
    <name evidence="6" type="ORF">UFOPK3174_00551</name>
    <name evidence="7" type="ORF">UFOPK3328_00072</name>
    <name evidence="8" type="ORF">UFOPK3779_00072</name>
    <name evidence="9" type="ORF">UFOPK3913_00098</name>
    <name evidence="2" type="ORF">UFOPK4107_00567</name>
    <name evidence="10" type="ORF">UFOPK4403_00755</name>
</gene>
<dbReference type="EMBL" id="CAFBLD010000001">
    <property type="protein sequence ID" value="CAB4855459.1"/>
    <property type="molecule type" value="Genomic_DNA"/>
</dbReference>
<dbReference type="InterPro" id="IPR036291">
    <property type="entry name" value="NAD(P)-bd_dom_sf"/>
</dbReference>
<protein>
    <submittedName>
        <fullName evidence="4">Unannotated protein</fullName>
    </submittedName>
</protein>
<feature type="domain" description="NAD-dependent epimerase/dehydratase" evidence="1">
    <location>
        <begin position="4"/>
        <end position="208"/>
    </location>
</feature>
<evidence type="ECO:0000313" key="10">
    <source>
        <dbReference type="EMBL" id="CAB5072302.1"/>
    </source>
</evidence>
<dbReference type="InterPro" id="IPR050177">
    <property type="entry name" value="Lipid_A_modif_metabolic_enz"/>
</dbReference>
<dbReference type="Pfam" id="PF01370">
    <property type="entry name" value="Epimerase"/>
    <property type="match status" value="1"/>
</dbReference>
<evidence type="ECO:0000313" key="9">
    <source>
        <dbReference type="EMBL" id="CAB4968364.1"/>
    </source>
</evidence>
<accession>A0A6J6QXX3</accession>
<dbReference type="Gene3D" id="3.40.50.720">
    <property type="entry name" value="NAD(P)-binding Rossmann-like Domain"/>
    <property type="match status" value="1"/>
</dbReference>
<organism evidence="4">
    <name type="scientific">freshwater metagenome</name>
    <dbReference type="NCBI Taxonomy" id="449393"/>
    <lineage>
        <taxon>unclassified sequences</taxon>
        <taxon>metagenomes</taxon>
        <taxon>ecological metagenomes</taxon>
    </lineage>
</organism>
<name>A0A6J6QXX3_9ZZZZ</name>